<reference evidence="7" key="1">
    <citation type="submission" date="2019-05" db="EMBL/GenBank/DDBJ databases">
        <title>Annotation for the trematode Fasciolopsis buski.</title>
        <authorList>
            <person name="Choi Y.-J."/>
        </authorList>
    </citation>
    <scope>NUCLEOTIDE SEQUENCE</scope>
    <source>
        <strain evidence="7">HT</strain>
        <tissue evidence="7">Whole worm</tissue>
    </source>
</reference>
<gene>
    <name evidence="7" type="ORF">FBUS_02697</name>
</gene>
<comment type="caution">
    <text evidence="7">The sequence shown here is derived from an EMBL/GenBank/DDBJ whole genome shotgun (WGS) entry which is preliminary data.</text>
</comment>
<name>A0A8E0S029_9TREM</name>
<feature type="transmembrane region" description="Helical" evidence="5">
    <location>
        <begin position="227"/>
        <end position="244"/>
    </location>
</feature>
<feature type="domain" description="G-protein coupled receptors family 1 profile" evidence="6">
    <location>
        <begin position="195"/>
        <end position="416"/>
    </location>
</feature>
<comment type="subcellular location">
    <subcellularLocation>
        <location evidence="1">Membrane</location>
    </subcellularLocation>
</comment>
<feature type="transmembrane region" description="Helical" evidence="5">
    <location>
        <begin position="400"/>
        <end position="420"/>
    </location>
</feature>
<organism evidence="7 8">
    <name type="scientific">Fasciolopsis buskii</name>
    <dbReference type="NCBI Taxonomy" id="27845"/>
    <lineage>
        <taxon>Eukaryota</taxon>
        <taxon>Metazoa</taxon>
        <taxon>Spiralia</taxon>
        <taxon>Lophotrochozoa</taxon>
        <taxon>Platyhelminthes</taxon>
        <taxon>Trematoda</taxon>
        <taxon>Digenea</taxon>
        <taxon>Plagiorchiida</taxon>
        <taxon>Echinostomata</taxon>
        <taxon>Echinostomatoidea</taxon>
        <taxon>Fasciolidae</taxon>
        <taxon>Fasciolopsis</taxon>
    </lineage>
</organism>
<proteinExistence type="predicted"/>
<keyword evidence="4 5" id="KW-0472">Membrane</keyword>
<dbReference type="InterPro" id="IPR017452">
    <property type="entry name" value="GPCR_Rhodpsn_7TM"/>
</dbReference>
<evidence type="ECO:0000313" key="8">
    <source>
        <dbReference type="Proteomes" id="UP000728185"/>
    </source>
</evidence>
<dbReference type="SUPFAM" id="SSF81321">
    <property type="entry name" value="Family A G protein-coupled receptor-like"/>
    <property type="match status" value="1"/>
</dbReference>
<keyword evidence="3 5" id="KW-1133">Transmembrane helix</keyword>
<dbReference type="InterPro" id="IPR052954">
    <property type="entry name" value="GPCR-Ligand_Int"/>
</dbReference>
<feature type="transmembrane region" description="Helical" evidence="5">
    <location>
        <begin position="357"/>
        <end position="380"/>
    </location>
</feature>
<evidence type="ECO:0000313" key="7">
    <source>
        <dbReference type="EMBL" id="KAA0196869.1"/>
    </source>
</evidence>
<keyword evidence="8" id="KW-1185">Reference proteome</keyword>
<dbReference type="PANTHER" id="PTHR46641:SF18">
    <property type="entry name" value="G-PROTEIN COUPLED RECEPTORS FAMILY 1 PROFILE DOMAIN-CONTAINING PROTEIN"/>
    <property type="match status" value="1"/>
</dbReference>
<dbReference type="Gene3D" id="1.20.1070.10">
    <property type="entry name" value="Rhodopsin 7-helix transmembrane proteins"/>
    <property type="match status" value="1"/>
</dbReference>
<keyword evidence="2 5" id="KW-0812">Transmembrane</keyword>
<evidence type="ECO:0000256" key="2">
    <source>
        <dbReference type="ARBA" id="ARBA00022692"/>
    </source>
</evidence>
<dbReference type="PROSITE" id="PS50262">
    <property type="entry name" value="G_PROTEIN_RECEP_F1_2"/>
    <property type="match status" value="1"/>
</dbReference>
<evidence type="ECO:0000256" key="5">
    <source>
        <dbReference type="SAM" id="Phobius"/>
    </source>
</evidence>
<feature type="transmembrane region" description="Helical" evidence="5">
    <location>
        <begin position="45"/>
        <end position="67"/>
    </location>
</feature>
<dbReference type="PANTHER" id="PTHR46641">
    <property type="entry name" value="FMRFAMIDE RECEPTOR-RELATED"/>
    <property type="match status" value="1"/>
</dbReference>
<accession>A0A8E0S029</accession>
<dbReference type="AlphaFoldDB" id="A0A8E0S029"/>
<evidence type="ECO:0000256" key="1">
    <source>
        <dbReference type="ARBA" id="ARBA00004370"/>
    </source>
</evidence>
<evidence type="ECO:0000259" key="6">
    <source>
        <dbReference type="PROSITE" id="PS50262"/>
    </source>
</evidence>
<feature type="transmembrane region" description="Helical" evidence="5">
    <location>
        <begin position="286"/>
        <end position="307"/>
    </location>
</feature>
<evidence type="ECO:0000256" key="4">
    <source>
        <dbReference type="ARBA" id="ARBA00023136"/>
    </source>
</evidence>
<dbReference type="OrthoDB" id="6239426at2759"/>
<sequence>MEANRKLQFAFQFYHHVEYLGECKLVNDSRMFGSEPAMPTFYGELAGICLALVSLTLNALSLIVFCVDECGGLRPRRCSPDSTSTAEKNTRSTMVAGSADTQYNVSFGLSKKSAGTGAKRSSVTLSLLLLCVCECTYAFGKFIYRISIFTFPLAVSSSVSSLENFDSMRRRIRLLPAIQNFFFFISDSGLMCRNWCICLITIARAEVVMWPLGSRGWQRFLRTRRRFFVTFLVIWFLALCMAYVKHADFIGLLCFDQHQMKFALWMEELIMSQDRFVSFELFGYHMLQSCLVWFLIFIFTLIIIIRLKPWKQDVDKLFSSLKQSPVHQSLKSDHLPAQTIGAQADAMRRRQQSQLRATRVVVVIVVLFLVLEFAAFLTVAAQYAGLVDPHSASMRTLESVANTMISTDSIANFVVFILTLKQFRLMCLQLFCCRNPPLVPITSVAMRTPGQTSSGNNGTTVASVVTTTERTQIELE</sequence>
<protein>
    <submittedName>
        <fullName evidence="7">Rhodopsin orphan GPCR</fullName>
    </submittedName>
</protein>
<dbReference type="Proteomes" id="UP000728185">
    <property type="component" value="Unassembled WGS sequence"/>
</dbReference>
<evidence type="ECO:0000256" key="3">
    <source>
        <dbReference type="ARBA" id="ARBA00022989"/>
    </source>
</evidence>
<dbReference type="EMBL" id="LUCM01002767">
    <property type="protein sequence ID" value="KAA0196869.1"/>
    <property type="molecule type" value="Genomic_DNA"/>
</dbReference>
<dbReference type="GO" id="GO:0016020">
    <property type="term" value="C:membrane"/>
    <property type="evidence" value="ECO:0007669"/>
    <property type="project" value="UniProtKB-SubCell"/>
</dbReference>